<reference evidence="1 2" key="1">
    <citation type="submission" date="2015-12" db="EMBL/GenBank/DDBJ databases">
        <authorList>
            <person name="Shamseldin A."/>
            <person name="Moawad H."/>
            <person name="Abd El-Rahim W.M."/>
            <person name="Sadowsky M.J."/>
        </authorList>
    </citation>
    <scope>NUCLEOTIDE SEQUENCE [LARGE SCALE GENOMIC DNA]</scope>
    <source>
        <strain evidence="1 2">DG5B</strain>
    </source>
</reference>
<organism evidence="1 2">
    <name type="scientific">Hymenobacter sedentarius</name>
    <dbReference type="NCBI Taxonomy" id="1411621"/>
    <lineage>
        <taxon>Bacteria</taxon>
        <taxon>Pseudomonadati</taxon>
        <taxon>Bacteroidota</taxon>
        <taxon>Cytophagia</taxon>
        <taxon>Cytophagales</taxon>
        <taxon>Hymenobacteraceae</taxon>
        <taxon>Hymenobacter</taxon>
    </lineage>
</organism>
<name>A0A0U4AZZ1_9BACT</name>
<dbReference type="STRING" id="1411621.AUC43_15400"/>
<protein>
    <submittedName>
        <fullName evidence="1">Uncharacterized protein</fullName>
    </submittedName>
</protein>
<dbReference type="KEGG" id="hyg:AUC43_15400"/>
<keyword evidence="2" id="KW-1185">Reference proteome</keyword>
<dbReference type="EMBL" id="CP013909">
    <property type="protein sequence ID" value="ALW86349.1"/>
    <property type="molecule type" value="Genomic_DNA"/>
</dbReference>
<proteinExistence type="predicted"/>
<dbReference type="Proteomes" id="UP000059542">
    <property type="component" value="Chromosome"/>
</dbReference>
<sequence length="229" mass="26809">MSQGSQPKYQNLNDCLNQIEVGLLKIDDSSMPHNDEGRSLSLDFLEHRERNIELVRRLKKNSMLYELKRWGGIRRDSGYPGYHYSIVDKKGVERYTVVEEYHYPEDLITMEVKDSYNCTRTAEKEDLDSRNIVKENFIIQKLEKAIRLFYEDEFDGFEVTTGTVFGRNGRDEINSVSFPTDNIIELSYSYGRKHGYFKMTDYGATVVVRIPEWEVISNTITYEETYSLG</sequence>
<evidence type="ECO:0000313" key="1">
    <source>
        <dbReference type="EMBL" id="ALW86349.1"/>
    </source>
</evidence>
<gene>
    <name evidence="1" type="ORF">AUC43_15400</name>
</gene>
<dbReference type="AlphaFoldDB" id="A0A0U4AZZ1"/>
<dbReference type="RefSeq" id="WP_068195581.1">
    <property type="nucleotide sequence ID" value="NZ_CP013909.1"/>
</dbReference>
<evidence type="ECO:0000313" key="2">
    <source>
        <dbReference type="Proteomes" id="UP000059542"/>
    </source>
</evidence>
<accession>A0A0U4AZZ1</accession>